<dbReference type="PANTHER" id="PTHR38166">
    <property type="entry name" value="C2H2-TYPE DOMAIN-CONTAINING PROTEIN-RELATED"/>
    <property type="match status" value="1"/>
</dbReference>
<sequence length="1006" mass="108110">MEAASRGSRYPAVPSRVAHKLGSDIAISIPLRPRRSNIALTARGWERERERDDAATKQQHRDTGATTPVDASSLAGTTAPNSPILDDLPDTTAAPMATHQLLRDPFDLTTKTVAPQTTTLKAPDSGDESFRKGHRALDSIDSLLSSTTCVNTQSECSRPASRVSRTGTRYDVDGTLSLDRPTPGDAAKYIQGHGHGSDAWLTPGRSLVQRHRAHSLSAAGPTSCPTFNITSHGHCEGELEAGGDEEERVVNEISSWVLRNVWGREVDECAAPLLVSDCTSRYIQELWTAADEGKLRQAGVGSNQASPSYGGVVQGSGNNTPTNNQSSNGKRKADGGNEDGDDDGYGDQDEREDEQGNSALGVQRYSGKAGNSSNFSCPYRKRNPLRFNVRSYHVCATHSFADMSQLKKHIRAHHPPLQRSSGPFQCPRCFNGFQSKNDVDDHLRQPQLCHVTVDQGGANPEDGITQKIIKSLEARAQNLKIDNWVSLWRLLFPNDKKVPDPAFVPVMEVFDFIAESKKVMSKLRDLLDLQYHYILEGTGQTADMELKIHQGLDRSTRSISTWIETIVQDWEMRLTGTSSFSAQSDLSGNTLVADDSWAGLPPSPALTPTVVPGSEVGAAVGLSREGSPGSSNQGPTGSAPVGRRNNPPLKKARRSEGLTSQLPIPSQKSKTPQPQGRTLPARRNITVVPSQPMLPTTLPSNNTPVHNPTPTYAAQPQAWEYSQAPSYGPQYTMISPGLPPQHPPTPQYPPISQPQSGGPMPSPYLGPEPTQADHQQQPYGLEAIRQQQQHENTPSPRHSSSTTTNTAPYRGSGASSLNRLTYLSGSTSTPRSSINSVWRRDSMAANRDSSQTLVDPHPDPDMAVSCQPHSPCHVYCCPNCSGVGKMGGAVGGGMLLPSKDIHIGVGDMRGTPAMGVQMVGHDGLVHHGAGPGMQTVDGHDHGHGDMVFMPGFEGTVPVHHVGEEHHGGFGGPGEWVHHHSFDGGAGGAPTHHGGMYGHGHGLQEGF</sequence>
<evidence type="ECO:0000313" key="3">
    <source>
        <dbReference type="Proteomes" id="UP001275084"/>
    </source>
</evidence>
<reference evidence="2" key="1">
    <citation type="journal article" date="2023" name="Mol. Phylogenet. Evol.">
        <title>Genome-scale phylogeny and comparative genomics of the fungal order Sordariales.</title>
        <authorList>
            <person name="Hensen N."/>
            <person name="Bonometti L."/>
            <person name="Westerberg I."/>
            <person name="Brannstrom I.O."/>
            <person name="Guillou S."/>
            <person name="Cros-Aarteil S."/>
            <person name="Calhoun S."/>
            <person name="Haridas S."/>
            <person name="Kuo A."/>
            <person name="Mondo S."/>
            <person name="Pangilinan J."/>
            <person name="Riley R."/>
            <person name="LaButti K."/>
            <person name="Andreopoulos B."/>
            <person name="Lipzen A."/>
            <person name="Chen C."/>
            <person name="Yan M."/>
            <person name="Daum C."/>
            <person name="Ng V."/>
            <person name="Clum A."/>
            <person name="Steindorff A."/>
            <person name="Ohm R.A."/>
            <person name="Martin F."/>
            <person name="Silar P."/>
            <person name="Natvig D.O."/>
            <person name="Lalanne C."/>
            <person name="Gautier V."/>
            <person name="Ament-Velasquez S.L."/>
            <person name="Kruys A."/>
            <person name="Hutchinson M.I."/>
            <person name="Powell A.J."/>
            <person name="Barry K."/>
            <person name="Miller A.N."/>
            <person name="Grigoriev I.V."/>
            <person name="Debuchy R."/>
            <person name="Gladieux P."/>
            <person name="Hiltunen Thoren M."/>
            <person name="Johannesson H."/>
        </authorList>
    </citation>
    <scope>NUCLEOTIDE SEQUENCE</scope>
    <source>
        <strain evidence="2">CBS 955.72</strain>
    </source>
</reference>
<dbReference type="EMBL" id="JAUIQD010000004">
    <property type="protein sequence ID" value="KAK3352632.1"/>
    <property type="molecule type" value="Genomic_DNA"/>
</dbReference>
<reference evidence="2" key="2">
    <citation type="submission" date="2023-06" db="EMBL/GenBank/DDBJ databases">
        <authorList>
            <consortium name="Lawrence Berkeley National Laboratory"/>
            <person name="Haridas S."/>
            <person name="Hensen N."/>
            <person name="Bonometti L."/>
            <person name="Westerberg I."/>
            <person name="Brannstrom I.O."/>
            <person name="Guillou S."/>
            <person name="Cros-Aarteil S."/>
            <person name="Calhoun S."/>
            <person name="Kuo A."/>
            <person name="Mondo S."/>
            <person name="Pangilinan J."/>
            <person name="Riley R."/>
            <person name="Labutti K."/>
            <person name="Andreopoulos B."/>
            <person name="Lipzen A."/>
            <person name="Chen C."/>
            <person name="Yanf M."/>
            <person name="Daum C."/>
            <person name="Ng V."/>
            <person name="Clum A."/>
            <person name="Steindorff A."/>
            <person name="Ohm R."/>
            <person name="Martin F."/>
            <person name="Silar P."/>
            <person name="Natvig D."/>
            <person name="Lalanne C."/>
            <person name="Gautier V."/>
            <person name="Ament-Velasquez S.L."/>
            <person name="Kruys A."/>
            <person name="Hutchinson M.I."/>
            <person name="Powell A.J."/>
            <person name="Barry K."/>
            <person name="Miller A.N."/>
            <person name="Grigoriev I.V."/>
            <person name="Debuchy R."/>
            <person name="Gladieux P."/>
            <person name="Thoren M.H."/>
            <person name="Johannesson H."/>
        </authorList>
    </citation>
    <scope>NUCLEOTIDE SEQUENCE</scope>
    <source>
        <strain evidence="2">CBS 955.72</strain>
    </source>
</reference>
<feature type="compositionally biased region" description="Polar residues" evidence="1">
    <location>
        <begin position="657"/>
        <end position="676"/>
    </location>
</feature>
<dbReference type="Gene3D" id="3.30.160.60">
    <property type="entry name" value="Classic Zinc Finger"/>
    <property type="match status" value="1"/>
</dbReference>
<evidence type="ECO:0008006" key="4">
    <source>
        <dbReference type="Google" id="ProtNLM"/>
    </source>
</evidence>
<evidence type="ECO:0000256" key="1">
    <source>
        <dbReference type="SAM" id="MobiDB-lite"/>
    </source>
</evidence>
<dbReference type="AlphaFoldDB" id="A0AAJ0HHR3"/>
<comment type="caution">
    <text evidence="2">The sequence shown here is derived from an EMBL/GenBank/DDBJ whole genome shotgun (WGS) entry which is preliminary data.</text>
</comment>
<feature type="region of interest" description="Disordered" evidence="1">
    <location>
        <begin position="620"/>
        <end position="712"/>
    </location>
</feature>
<dbReference type="Proteomes" id="UP001275084">
    <property type="component" value="Unassembled WGS sequence"/>
</dbReference>
<feature type="compositionally biased region" description="Polar residues" evidence="1">
    <location>
        <begin position="813"/>
        <end position="836"/>
    </location>
</feature>
<feature type="compositionally biased region" description="Pro residues" evidence="1">
    <location>
        <begin position="737"/>
        <end position="752"/>
    </location>
</feature>
<keyword evidence="3" id="KW-1185">Reference proteome</keyword>
<feature type="compositionally biased region" description="Low complexity" evidence="1">
    <location>
        <begin position="792"/>
        <end position="806"/>
    </location>
</feature>
<name>A0AAJ0HHR3_9PEZI</name>
<feature type="compositionally biased region" description="Polar residues" evidence="1">
    <location>
        <begin position="315"/>
        <end position="328"/>
    </location>
</feature>
<accession>A0AAJ0HHR3</accession>
<protein>
    <recommendedName>
        <fullName evidence="4">C2H2-type domain-containing protein</fullName>
    </recommendedName>
</protein>
<evidence type="ECO:0000313" key="2">
    <source>
        <dbReference type="EMBL" id="KAK3352632.1"/>
    </source>
</evidence>
<feature type="compositionally biased region" description="Acidic residues" evidence="1">
    <location>
        <begin position="336"/>
        <end position="355"/>
    </location>
</feature>
<feature type="region of interest" description="Disordered" evidence="1">
    <location>
        <begin position="40"/>
        <end position="91"/>
    </location>
</feature>
<feature type="region of interest" description="Disordered" evidence="1">
    <location>
        <begin position="299"/>
        <end position="377"/>
    </location>
</feature>
<feature type="compositionally biased region" description="Polar residues" evidence="1">
    <location>
        <begin position="687"/>
        <end position="712"/>
    </location>
</feature>
<proteinExistence type="predicted"/>
<dbReference type="PANTHER" id="PTHR38166:SF1">
    <property type="entry name" value="C2H2-TYPE DOMAIN-CONTAINING PROTEIN"/>
    <property type="match status" value="1"/>
</dbReference>
<feature type="compositionally biased region" description="Basic and acidic residues" evidence="1">
    <location>
        <begin position="44"/>
        <end position="63"/>
    </location>
</feature>
<feature type="region of interest" description="Disordered" evidence="1">
    <location>
        <begin position="730"/>
        <end position="856"/>
    </location>
</feature>
<feature type="compositionally biased region" description="Polar residues" evidence="1">
    <location>
        <begin position="64"/>
        <end position="81"/>
    </location>
</feature>
<gene>
    <name evidence="2" type="ORF">B0T25DRAFT_189519</name>
</gene>
<organism evidence="2 3">
    <name type="scientific">Lasiosphaeria hispida</name>
    <dbReference type="NCBI Taxonomy" id="260671"/>
    <lineage>
        <taxon>Eukaryota</taxon>
        <taxon>Fungi</taxon>
        <taxon>Dikarya</taxon>
        <taxon>Ascomycota</taxon>
        <taxon>Pezizomycotina</taxon>
        <taxon>Sordariomycetes</taxon>
        <taxon>Sordariomycetidae</taxon>
        <taxon>Sordariales</taxon>
        <taxon>Lasiosphaeriaceae</taxon>
        <taxon>Lasiosphaeria</taxon>
    </lineage>
</organism>